<evidence type="ECO:0000256" key="6">
    <source>
        <dbReference type="ARBA" id="ARBA00023136"/>
    </source>
</evidence>
<feature type="domain" description="ABC transmembrane type-1" evidence="8">
    <location>
        <begin position="109"/>
        <end position="298"/>
    </location>
</feature>
<dbReference type="InterPro" id="IPR035906">
    <property type="entry name" value="MetI-like_sf"/>
</dbReference>
<reference evidence="9 10" key="2">
    <citation type="submission" date="2007-09" db="EMBL/GenBank/DDBJ databases">
        <title>Draft genome sequence of Clostridium bolteae (ATCC BAA-613).</title>
        <authorList>
            <person name="Sudarsanam P."/>
            <person name="Ley R."/>
            <person name="Guruge J."/>
            <person name="Turnbaugh P.J."/>
            <person name="Mahowald M."/>
            <person name="Liep D."/>
            <person name="Gordon J."/>
        </authorList>
    </citation>
    <scope>NUCLEOTIDE SEQUENCE [LARGE SCALE GENOMIC DNA]</scope>
    <source>
        <strain evidence="10">ATCC BAA-613 / DSM 15670 / CCUG 46953 / JCM 12243 / WAL 16351</strain>
    </source>
</reference>
<dbReference type="PANTHER" id="PTHR43386">
    <property type="entry name" value="OLIGOPEPTIDE TRANSPORT SYSTEM PERMEASE PROTEIN APPC"/>
    <property type="match status" value="1"/>
</dbReference>
<proteinExistence type="inferred from homology"/>
<evidence type="ECO:0000256" key="5">
    <source>
        <dbReference type="ARBA" id="ARBA00022989"/>
    </source>
</evidence>
<evidence type="ECO:0000313" key="10">
    <source>
        <dbReference type="Proteomes" id="UP000005396"/>
    </source>
</evidence>
<evidence type="ECO:0000256" key="2">
    <source>
        <dbReference type="ARBA" id="ARBA00022448"/>
    </source>
</evidence>
<keyword evidence="4 7" id="KW-0812">Transmembrane</keyword>
<dbReference type="PaxDb" id="411902-CLOBOL_00647"/>
<feature type="transmembrane region" description="Helical" evidence="7">
    <location>
        <begin position="40"/>
        <end position="61"/>
    </location>
</feature>
<evidence type="ECO:0000256" key="4">
    <source>
        <dbReference type="ARBA" id="ARBA00022692"/>
    </source>
</evidence>
<keyword evidence="5 7" id="KW-1133">Transmembrane helix</keyword>
<keyword evidence="6 7" id="KW-0472">Membrane</keyword>
<dbReference type="Pfam" id="PF12911">
    <property type="entry name" value="OppC_N"/>
    <property type="match status" value="1"/>
</dbReference>
<gene>
    <name evidence="9" type="ORF">CLOBOL_00647</name>
</gene>
<dbReference type="Proteomes" id="UP000005396">
    <property type="component" value="Unassembled WGS sequence"/>
</dbReference>
<dbReference type="Pfam" id="PF00528">
    <property type="entry name" value="BPD_transp_1"/>
    <property type="match status" value="1"/>
</dbReference>
<protein>
    <recommendedName>
        <fullName evidence="8">ABC transmembrane type-1 domain-containing protein</fullName>
    </recommendedName>
</protein>
<dbReference type="eggNOG" id="COG1173">
    <property type="taxonomic scope" value="Bacteria"/>
</dbReference>
<sequence length="311" mass="33759">MEEGKEKMSTLKKTENNLGQDEKVRSLWKQSVIQFKHNRLAVVGLVIIVLFIVTILTTLAVDQITNYSFYNEYILKQDLSLRLAKPSLAHPFGCDEFGRDLLLRILWGTKLSFAIGVVAIALSVIMGAPFGMIAAFYGGKTDNAIMRVMDVLLAVPYMLLAMAIVAALGTSTFNLLLALAVSGIAKYARIARAAVLTVKDSEFVEAARAVGASDGTILFQYILPNALAPILVQVSLGIGDSILAVAGLSYLGLGVQPPQPEWGAILTTARTYMRDAWHISVFPGLFLILAVIAFNLFGDGLRDALDPKLKR</sequence>
<dbReference type="Gene3D" id="1.10.3720.10">
    <property type="entry name" value="MetI-like"/>
    <property type="match status" value="1"/>
</dbReference>
<dbReference type="GO" id="GO:0055085">
    <property type="term" value="P:transmembrane transport"/>
    <property type="evidence" value="ECO:0007669"/>
    <property type="project" value="InterPro"/>
</dbReference>
<evidence type="ECO:0000313" key="9">
    <source>
        <dbReference type="EMBL" id="EDP19211.1"/>
    </source>
</evidence>
<name>A8RIB3_ENTBW</name>
<dbReference type="InterPro" id="IPR000515">
    <property type="entry name" value="MetI-like"/>
</dbReference>
<comment type="subcellular location">
    <subcellularLocation>
        <location evidence="1 7">Cell membrane</location>
        <topology evidence="1 7">Multi-pass membrane protein</topology>
    </subcellularLocation>
</comment>
<comment type="caution">
    <text evidence="9">The sequence shown here is derived from an EMBL/GenBank/DDBJ whole genome shotgun (WGS) entry which is preliminary data.</text>
</comment>
<evidence type="ECO:0000256" key="3">
    <source>
        <dbReference type="ARBA" id="ARBA00022475"/>
    </source>
</evidence>
<keyword evidence="3" id="KW-1003">Cell membrane</keyword>
<organism evidence="9 10">
    <name type="scientific">Enterocloster bolteae (strain ATCC BAA-613 / DSM 15670 / CCUG 46953 / JCM 12243 / WAL 16351)</name>
    <name type="common">Clostridium bolteae</name>
    <dbReference type="NCBI Taxonomy" id="411902"/>
    <lineage>
        <taxon>Bacteria</taxon>
        <taxon>Bacillati</taxon>
        <taxon>Bacillota</taxon>
        <taxon>Clostridia</taxon>
        <taxon>Lachnospirales</taxon>
        <taxon>Lachnospiraceae</taxon>
        <taxon>Enterocloster</taxon>
    </lineage>
</organism>
<reference evidence="9 10" key="1">
    <citation type="submission" date="2007-08" db="EMBL/GenBank/DDBJ databases">
        <authorList>
            <person name="Fulton L."/>
            <person name="Clifton S."/>
            <person name="Fulton B."/>
            <person name="Xu J."/>
            <person name="Minx P."/>
            <person name="Pepin K.H."/>
            <person name="Johnson M."/>
            <person name="Thiruvilangam P."/>
            <person name="Bhonagiri V."/>
            <person name="Nash W.E."/>
            <person name="Mardis E.R."/>
            <person name="Wilson R.K."/>
        </authorList>
    </citation>
    <scope>NUCLEOTIDE SEQUENCE [LARGE SCALE GENOMIC DNA]</scope>
    <source>
        <strain evidence="10">ATCC BAA-613 / DSM 15670 / CCUG 46953 / JCM 12243 / WAL 16351</strain>
    </source>
</reference>
<dbReference type="GO" id="GO:0005886">
    <property type="term" value="C:plasma membrane"/>
    <property type="evidence" value="ECO:0007669"/>
    <property type="project" value="UniProtKB-SubCell"/>
</dbReference>
<evidence type="ECO:0000259" key="8">
    <source>
        <dbReference type="PROSITE" id="PS50928"/>
    </source>
</evidence>
<feature type="transmembrane region" description="Helical" evidence="7">
    <location>
        <begin position="111"/>
        <end position="139"/>
    </location>
</feature>
<dbReference type="PROSITE" id="PS50928">
    <property type="entry name" value="ABC_TM1"/>
    <property type="match status" value="1"/>
</dbReference>
<dbReference type="SUPFAM" id="SSF161098">
    <property type="entry name" value="MetI-like"/>
    <property type="match status" value="1"/>
</dbReference>
<dbReference type="InterPro" id="IPR050366">
    <property type="entry name" value="BP-dependent_transpt_permease"/>
</dbReference>
<keyword evidence="2 7" id="KW-0813">Transport</keyword>
<evidence type="ECO:0000256" key="1">
    <source>
        <dbReference type="ARBA" id="ARBA00004651"/>
    </source>
</evidence>
<dbReference type="InterPro" id="IPR025966">
    <property type="entry name" value="OppC_N"/>
</dbReference>
<dbReference type="CDD" id="cd06261">
    <property type="entry name" value="TM_PBP2"/>
    <property type="match status" value="1"/>
</dbReference>
<evidence type="ECO:0000256" key="7">
    <source>
        <dbReference type="RuleBase" id="RU363032"/>
    </source>
</evidence>
<feature type="transmembrane region" description="Helical" evidence="7">
    <location>
        <begin position="276"/>
        <end position="297"/>
    </location>
</feature>
<feature type="transmembrane region" description="Helical" evidence="7">
    <location>
        <begin position="230"/>
        <end position="255"/>
    </location>
</feature>
<accession>A8RIB3</accession>
<dbReference type="AlphaFoldDB" id="A8RIB3"/>
<dbReference type="EMBL" id="ABCC02000009">
    <property type="protein sequence ID" value="EDP19211.1"/>
    <property type="molecule type" value="Genomic_DNA"/>
</dbReference>
<comment type="similarity">
    <text evidence="7">Belongs to the binding-protein-dependent transport system permease family.</text>
</comment>
<feature type="transmembrane region" description="Helical" evidence="7">
    <location>
        <begin position="151"/>
        <end position="169"/>
    </location>
</feature>
<dbReference type="PANTHER" id="PTHR43386:SF1">
    <property type="entry name" value="D,D-DIPEPTIDE TRANSPORT SYSTEM PERMEASE PROTEIN DDPC-RELATED"/>
    <property type="match status" value="1"/>
</dbReference>
<dbReference type="HOGENOM" id="CLU_028518_1_1_9"/>